<evidence type="ECO:0000256" key="6">
    <source>
        <dbReference type="SAM" id="Coils"/>
    </source>
</evidence>
<dbReference type="Pfam" id="PF19252">
    <property type="entry name" value="HIND"/>
    <property type="match status" value="1"/>
</dbReference>
<keyword evidence="3" id="KW-0507">mRNA processing</keyword>
<evidence type="ECO:0008006" key="10">
    <source>
        <dbReference type="Google" id="ProtNLM"/>
    </source>
</evidence>
<evidence type="ECO:0000313" key="8">
    <source>
        <dbReference type="EMBL" id="KAK7691056.1"/>
    </source>
</evidence>
<evidence type="ECO:0000256" key="5">
    <source>
        <dbReference type="ARBA" id="ARBA00023242"/>
    </source>
</evidence>
<feature type="compositionally biased region" description="Basic and acidic residues" evidence="7">
    <location>
        <begin position="29"/>
        <end position="58"/>
    </location>
</feature>
<dbReference type="PANTHER" id="PTHR14152:SF5">
    <property type="entry name" value="U4_U6.U5 TRI-SNRNP-ASSOCIATED PROTEIN 1"/>
    <property type="match status" value="1"/>
</dbReference>
<dbReference type="InterPro" id="IPR005011">
    <property type="entry name" value="SNU66/SART1"/>
</dbReference>
<organism evidence="8 9">
    <name type="scientific">Cerrena zonata</name>
    <dbReference type="NCBI Taxonomy" id="2478898"/>
    <lineage>
        <taxon>Eukaryota</taxon>
        <taxon>Fungi</taxon>
        <taxon>Dikarya</taxon>
        <taxon>Basidiomycota</taxon>
        <taxon>Agaricomycotina</taxon>
        <taxon>Agaricomycetes</taxon>
        <taxon>Polyporales</taxon>
        <taxon>Cerrenaceae</taxon>
        <taxon>Cerrena</taxon>
    </lineage>
</organism>
<keyword evidence="4" id="KW-0508">mRNA splicing</keyword>
<feature type="region of interest" description="Disordered" evidence="7">
    <location>
        <begin position="419"/>
        <end position="451"/>
    </location>
</feature>
<sequence length="820" mass="93694">MEESISLEETNKIRISLGLKPLTEDATPTDDKEKQAEDNYSKARELDTKARESKQIQDRIAKVRNKRDLHSRLRGATLGDADGDADDTLKWIKRSKKKEKELAKKRQEELESMDKAFQEEYTERDIAGLKVSHDFEEMGEGEDRILTLKDSRILDNEEDELQNVEMAEHERNEKNKELKIKKRDYTGYDDDEFTPGQAGMKRAVLSKYDEFLEGPKETDFRLGSSSFVATKATDNVLSKGNIETVKTSLLSIDYDSEFSPHGSTPSFSSAVSENMETMDYLQPGDVGFKKPKTKKKRPSRRKVEISDDENEDLKRIKAMKPGDEIIYRSTPIYKYEPSDNFVDDDELQAALARSRRSKLKKLKKLTPEELAQRVAEETKADNDVNMVNDEDNADGGLTFDDTSEFVRAIHYDPTAVKVKKEQSTAEAPLSRAQSQQPSEPPDVEMKPEEDEAIVELEAGEVSVKEEEDEEAMLHDLENTIRQAEEAERAAAEAGPDVSVGTASEQTFGSGMAATLSILRNQGILAAPSADSKEREKVQLQRDLWLASYRRMLAERDLDRAKGRGTNKDQATREYENRLREQQEARQNLDSFKEYKPDVNIVYYDEFGRELTPKEAWKALSHKFHGKGSGRLKTEKRLKKIAEERKKEAMVSGDTPLSMNQAFQIRQEKAGQAHFVLSVGNRGAVPQAAEFSIPNLSRRGRPRRRIRRKMQQTRPRLLSSTQQGSSPSQLPLPTSLIPTLCRPPHRFQELLLLPSIQEEAVLQHLDQDSRGSRLRLWTRKVLERAHLLLDQVREENWSSDSGRERRERWLRGLLPQRDVET</sequence>
<feature type="region of interest" description="Disordered" evidence="7">
    <location>
        <begin position="375"/>
        <end position="399"/>
    </location>
</feature>
<evidence type="ECO:0000256" key="7">
    <source>
        <dbReference type="SAM" id="MobiDB-lite"/>
    </source>
</evidence>
<keyword evidence="5" id="KW-0539">Nucleus</keyword>
<comment type="caution">
    <text evidence="8">The sequence shown here is derived from an EMBL/GenBank/DDBJ whole genome shotgun (WGS) entry which is preliminary data.</text>
</comment>
<evidence type="ECO:0000313" key="9">
    <source>
        <dbReference type="Proteomes" id="UP001385951"/>
    </source>
</evidence>
<accession>A0AAW0GCG4</accession>
<feature type="region of interest" description="Disordered" evidence="7">
    <location>
        <begin position="17"/>
        <end position="58"/>
    </location>
</feature>
<evidence type="ECO:0000256" key="2">
    <source>
        <dbReference type="ARBA" id="ARBA00006076"/>
    </source>
</evidence>
<dbReference type="EMBL" id="JASBNA010000006">
    <property type="protein sequence ID" value="KAK7691056.1"/>
    <property type="molecule type" value="Genomic_DNA"/>
</dbReference>
<name>A0AAW0GCG4_9APHY</name>
<comment type="subcellular location">
    <subcellularLocation>
        <location evidence="1">Nucleus</location>
    </subcellularLocation>
</comment>
<feature type="region of interest" description="Disordered" evidence="7">
    <location>
        <begin position="281"/>
        <end position="316"/>
    </location>
</feature>
<protein>
    <recommendedName>
        <fullName evidence="10">U4/U6.U5 tri-snRNP-associated protein 1</fullName>
    </recommendedName>
</protein>
<proteinExistence type="inferred from homology"/>
<evidence type="ECO:0000256" key="3">
    <source>
        <dbReference type="ARBA" id="ARBA00022664"/>
    </source>
</evidence>
<keyword evidence="9" id="KW-1185">Reference proteome</keyword>
<dbReference type="GO" id="GO:0046540">
    <property type="term" value="C:U4/U6 x U5 tri-snRNP complex"/>
    <property type="evidence" value="ECO:0007669"/>
    <property type="project" value="InterPro"/>
</dbReference>
<dbReference type="GO" id="GO:0000481">
    <property type="term" value="P:maturation of 5S rRNA"/>
    <property type="evidence" value="ECO:0007669"/>
    <property type="project" value="TreeGrafter"/>
</dbReference>
<feature type="compositionally biased region" description="Basic residues" evidence="7">
    <location>
        <begin position="697"/>
        <end position="710"/>
    </location>
</feature>
<dbReference type="InterPro" id="IPR045347">
    <property type="entry name" value="HIND"/>
</dbReference>
<dbReference type="AlphaFoldDB" id="A0AAW0GCG4"/>
<reference evidence="8 9" key="1">
    <citation type="submission" date="2022-09" db="EMBL/GenBank/DDBJ databases">
        <authorList>
            <person name="Palmer J.M."/>
        </authorList>
    </citation>
    <scope>NUCLEOTIDE SEQUENCE [LARGE SCALE GENOMIC DNA]</scope>
    <source>
        <strain evidence="8 9">DSM 7382</strain>
    </source>
</reference>
<feature type="compositionally biased region" description="Basic residues" evidence="7">
    <location>
        <begin position="289"/>
        <end position="300"/>
    </location>
</feature>
<dbReference type="GO" id="GO:0045292">
    <property type="term" value="P:mRNA cis splicing, via spliceosome"/>
    <property type="evidence" value="ECO:0007669"/>
    <property type="project" value="TreeGrafter"/>
</dbReference>
<keyword evidence="6" id="KW-0175">Coiled coil</keyword>
<feature type="region of interest" description="Disordered" evidence="7">
    <location>
        <begin position="696"/>
        <end position="730"/>
    </location>
</feature>
<comment type="similarity">
    <text evidence="2">Belongs to the SNU66/SART1 family.</text>
</comment>
<feature type="compositionally biased region" description="Low complexity" evidence="7">
    <location>
        <begin position="711"/>
        <end position="730"/>
    </location>
</feature>
<feature type="region of interest" description="Disordered" evidence="7">
    <location>
        <begin position="484"/>
        <end position="503"/>
    </location>
</feature>
<gene>
    <name evidence="8" type="ORF">QCA50_006159</name>
</gene>
<evidence type="ECO:0000256" key="1">
    <source>
        <dbReference type="ARBA" id="ARBA00004123"/>
    </source>
</evidence>
<evidence type="ECO:0000256" key="4">
    <source>
        <dbReference type="ARBA" id="ARBA00023187"/>
    </source>
</evidence>
<feature type="coiled-coil region" evidence="6">
    <location>
        <begin position="154"/>
        <end position="184"/>
    </location>
</feature>
<dbReference type="PANTHER" id="PTHR14152">
    <property type="entry name" value="SQUAMOUS CELL CARCINOMA ANTIGEN RECOGNISED BY CYTOTOXIC T LYMPHOCYTES"/>
    <property type="match status" value="1"/>
</dbReference>
<dbReference type="Pfam" id="PF03343">
    <property type="entry name" value="SART-1"/>
    <property type="match status" value="1"/>
</dbReference>
<dbReference type="Proteomes" id="UP001385951">
    <property type="component" value="Unassembled WGS sequence"/>
</dbReference>